<feature type="compositionally biased region" description="Basic and acidic residues" evidence="3">
    <location>
        <begin position="823"/>
        <end position="836"/>
    </location>
</feature>
<feature type="compositionally biased region" description="Acidic residues" evidence="3">
    <location>
        <begin position="693"/>
        <end position="702"/>
    </location>
</feature>
<reference evidence="6 7" key="1">
    <citation type="submission" date="2015-06" db="EMBL/GenBank/DDBJ databases">
        <title>Draft genome of the ant-associated black yeast Phialophora attae CBS 131958.</title>
        <authorList>
            <person name="Moreno L.F."/>
            <person name="Stielow B.J."/>
            <person name="de Hoog S."/>
            <person name="Vicente V.A."/>
            <person name="Weiss V.A."/>
            <person name="de Vries M."/>
            <person name="Cruz L.M."/>
            <person name="Souza E.M."/>
        </authorList>
    </citation>
    <scope>NUCLEOTIDE SEQUENCE [LARGE SCALE GENOMIC DNA]</scope>
    <source>
        <strain evidence="6 7">CBS 131958</strain>
    </source>
</reference>
<dbReference type="Pfam" id="PF22972">
    <property type="entry name" value="EVH1_PP4R3"/>
    <property type="match status" value="1"/>
</dbReference>
<dbReference type="EMBL" id="LFJN01000006">
    <property type="protein sequence ID" value="KPI42987.1"/>
    <property type="molecule type" value="Genomic_DNA"/>
</dbReference>
<dbReference type="InterPro" id="IPR051137">
    <property type="entry name" value="PP4R3-like"/>
</dbReference>
<protein>
    <submittedName>
        <fullName evidence="6">Uncharacterized protein</fullName>
    </submittedName>
</protein>
<feature type="compositionally biased region" description="Low complexity" evidence="3">
    <location>
        <begin position="855"/>
        <end position="864"/>
    </location>
</feature>
<keyword evidence="2" id="KW-0539">Nucleus</keyword>
<dbReference type="GO" id="GO:0072542">
    <property type="term" value="F:protein phosphatase activator activity"/>
    <property type="evidence" value="ECO:0007669"/>
    <property type="project" value="TreeGrafter"/>
</dbReference>
<dbReference type="SUPFAM" id="SSF50729">
    <property type="entry name" value="PH domain-like"/>
    <property type="match status" value="1"/>
</dbReference>
<feature type="domain" description="PP4R3 EVH1-like" evidence="5">
    <location>
        <begin position="11"/>
        <end position="108"/>
    </location>
</feature>
<evidence type="ECO:0000313" key="7">
    <source>
        <dbReference type="Proteomes" id="UP000038010"/>
    </source>
</evidence>
<dbReference type="PANTHER" id="PTHR23318:SF0">
    <property type="entry name" value="SERINE_THREONINE-PROTEIN PHOSPHATASE 4 REGULATORY SUBUNIT 3"/>
    <property type="match status" value="1"/>
</dbReference>
<proteinExistence type="predicted"/>
<feature type="region of interest" description="Disordered" evidence="3">
    <location>
        <begin position="693"/>
        <end position="741"/>
    </location>
</feature>
<gene>
    <name evidence="6" type="ORF">AB675_2210</name>
</gene>
<dbReference type="GO" id="GO:0006974">
    <property type="term" value="P:DNA damage response"/>
    <property type="evidence" value="ECO:0007669"/>
    <property type="project" value="TreeGrafter"/>
</dbReference>
<comment type="subcellular location">
    <subcellularLocation>
        <location evidence="1">Nucleus</location>
    </subcellularLocation>
</comment>
<feature type="region of interest" description="Disordered" evidence="3">
    <location>
        <begin position="762"/>
        <end position="975"/>
    </location>
</feature>
<evidence type="ECO:0000256" key="1">
    <source>
        <dbReference type="ARBA" id="ARBA00004123"/>
    </source>
</evidence>
<dbReference type="InterPro" id="IPR006887">
    <property type="entry name" value="P4R3-like_central_dom"/>
</dbReference>
<dbReference type="STRING" id="1664694.A0A0N1HXX1"/>
<evidence type="ECO:0000313" key="6">
    <source>
        <dbReference type="EMBL" id="KPI42987.1"/>
    </source>
</evidence>
<dbReference type="RefSeq" id="XP_018002950.1">
    <property type="nucleotide sequence ID" value="XM_018142164.1"/>
</dbReference>
<name>A0A0N1HXX1_9EURO</name>
<feature type="compositionally biased region" description="Polar residues" evidence="3">
    <location>
        <begin position="805"/>
        <end position="817"/>
    </location>
</feature>
<dbReference type="Proteomes" id="UP000038010">
    <property type="component" value="Unassembled WGS sequence"/>
</dbReference>
<evidence type="ECO:0000259" key="5">
    <source>
        <dbReference type="Pfam" id="PF22972"/>
    </source>
</evidence>
<dbReference type="GeneID" id="28734044"/>
<dbReference type="InterPro" id="IPR055236">
    <property type="entry name" value="EVH1_PP4R3"/>
</dbReference>
<comment type="caution">
    <text evidence="6">The sequence shown here is derived from an EMBL/GenBank/DDBJ whole genome shotgun (WGS) entry which is preliminary data.</text>
</comment>
<dbReference type="GO" id="GO:0005654">
    <property type="term" value="C:nucleoplasm"/>
    <property type="evidence" value="ECO:0007669"/>
    <property type="project" value="TreeGrafter"/>
</dbReference>
<sequence length="975" mass="109503">MQPQPGLAKDKKRVKVYELRDNDWYDRGTGFCTGQILNDEPRIFVESEDQPDRMLLETKIQKDDGYQKQQDTLIVWTESNGTDMALSFQEADGCAVIWDFVHQVQQQLQQLPDDGLSDDALDAITTSFTLSAPALSNLDEIEQSIRHASISQAGREALAKFVLREEYFAKLIPLLSTAEDLESLPDLHRLCNIMKAFILMNDSGIIEHMVGDDTILGVVGALEYDPDFPTHKANHRQYLGDQSRYKEVVEIKDQHIKKKIRQTWRLQYLKDVVLARILDDPTFGVLNSLIYFNQVEIVSHLQSNTAFLKDLFAIFTSDTEPPARKDEAVQFLQQCAAVTKTLQIQNRESLLNNFVAHGLFNVITYAIRHTQPSMRTTGIDILVALLDHNPNMMKNYMLKAVSEKKTPMTDILIDLLHNEADLGVKNQSADALKILLDPQPPSNEPMGNRNSSEFMTKLSRPPQLTPTQAANEQFAQDHFDRSCRKLFRPLKDLENNQPTSFGYQDVALFTYLMEILTFFLRQYQVRSRHFVSSENLTARVAQLLKVAQKSVKLSALKFFRTAISLQDQFYSQQILKSGSFEPIIDIVLEMMPRDNLLNSACLEMFEFIRKEAIKPIIVHLGENYREKLQQITFVDTFENLLIRYDQLTADRPESEHTLYSQDDDSPGMNRQNMSGRWQGIPEMDTSEEDYFATSDDDEDELHLDDNRVNRPPLVRNSVLTGDSSGARLVDYPDDDDDEDELLMDHPYNTLLSPIEYLVGGNKAASDGTEAETASKTPQTPLTPESEPEDGTETKTPVKGKGMRSLQPSPDIRSSSDPFSELQHPPERLAEKRRRQEDEEDDELGKLSTGVKRRNSSSGNSASSSLTGIGAGVNGPSIRRKKSGFLRSKQNRSPAPTGEEDDSSTIASLTGENVDAASRGSGEAGYGPIRKKMTKTKVNLGLGVTAGTPTPPSSDESKAEPSDQPDGKESSDDNAK</sequence>
<organism evidence="6 7">
    <name type="scientific">Cyphellophora attinorum</name>
    <dbReference type="NCBI Taxonomy" id="1664694"/>
    <lineage>
        <taxon>Eukaryota</taxon>
        <taxon>Fungi</taxon>
        <taxon>Dikarya</taxon>
        <taxon>Ascomycota</taxon>
        <taxon>Pezizomycotina</taxon>
        <taxon>Eurotiomycetes</taxon>
        <taxon>Chaetothyriomycetidae</taxon>
        <taxon>Chaetothyriales</taxon>
        <taxon>Cyphellophoraceae</taxon>
        <taxon>Cyphellophora</taxon>
    </lineage>
</organism>
<evidence type="ECO:0000256" key="2">
    <source>
        <dbReference type="ARBA" id="ARBA00023242"/>
    </source>
</evidence>
<feature type="compositionally biased region" description="Polar residues" evidence="3">
    <location>
        <begin position="771"/>
        <end position="782"/>
    </location>
</feature>
<accession>A0A0N1HXX1</accession>
<dbReference type="VEuPathDB" id="FungiDB:AB675_2210"/>
<feature type="region of interest" description="Disordered" evidence="3">
    <location>
        <begin position="653"/>
        <end position="680"/>
    </location>
</feature>
<evidence type="ECO:0000259" key="4">
    <source>
        <dbReference type="Pfam" id="PF04802"/>
    </source>
</evidence>
<keyword evidence="7" id="KW-1185">Reference proteome</keyword>
<dbReference type="PANTHER" id="PTHR23318">
    <property type="entry name" value="ATP SYNTHASE GAMMA-RELATED"/>
    <property type="match status" value="1"/>
</dbReference>
<dbReference type="AlphaFoldDB" id="A0A0N1HXX1"/>
<dbReference type="Pfam" id="PF04802">
    <property type="entry name" value="PP4R3"/>
    <property type="match status" value="1"/>
</dbReference>
<dbReference type="Gene3D" id="2.30.29.30">
    <property type="entry name" value="Pleckstrin-homology domain (PH domain)/Phosphotyrosine-binding domain (PTB)"/>
    <property type="match status" value="1"/>
</dbReference>
<feature type="compositionally biased region" description="Basic and acidic residues" evidence="3">
    <location>
        <begin position="954"/>
        <end position="975"/>
    </location>
</feature>
<dbReference type="GO" id="GO:0030289">
    <property type="term" value="C:protein phosphatase 4 complex"/>
    <property type="evidence" value="ECO:0007669"/>
    <property type="project" value="TreeGrafter"/>
</dbReference>
<dbReference type="SUPFAM" id="SSF48371">
    <property type="entry name" value="ARM repeat"/>
    <property type="match status" value="1"/>
</dbReference>
<dbReference type="InterPro" id="IPR016024">
    <property type="entry name" value="ARM-type_fold"/>
</dbReference>
<evidence type="ECO:0000256" key="3">
    <source>
        <dbReference type="SAM" id="MobiDB-lite"/>
    </source>
</evidence>
<dbReference type="OrthoDB" id="27483at2759"/>
<dbReference type="InterPro" id="IPR011993">
    <property type="entry name" value="PH-like_dom_sf"/>
</dbReference>
<feature type="domain" description="Serine/threonine-protein phosphatase 4 regulatory subunit 3-like central" evidence="4">
    <location>
        <begin position="140"/>
        <end position="646"/>
    </location>
</feature>
<feature type="compositionally biased region" description="Acidic residues" evidence="3">
    <location>
        <begin position="731"/>
        <end position="741"/>
    </location>
</feature>